<dbReference type="EMBL" id="JABVED010000008">
    <property type="protein sequence ID" value="MBC6448801.1"/>
    <property type="molecule type" value="Genomic_DNA"/>
</dbReference>
<organism evidence="2 3">
    <name type="scientific">Actinokineospora xionganensis</name>
    <dbReference type="NCBI Taxonomy" id="2684470"/>
    <lineage>
        <taxon>Bacteria</taxon>
        <taxon>Bacillati</taxon>
        <taxon>Actinomycetota</taxon>
        <taxon>Actinomycetes</taxon>
        <taxon>Pseudonocardiales</taxon>
        <taxon>Pseudonocardiaceae</taxon>
        <taxon>Actinokineospora</taxon>
    </lineage>
</organism>
<dbReference type="Proteomes" id="UP000734823">
    <property type="component" value="Unassembled WGS sequence"/>
</dbReference>
<dbReference type="SUPFAM" id="SSF81606">
    <property type="entry name" value="PP2C-like"/>
    <property type="match status" value="1"/>
</dbReference>
<dbReference type="InterPro" id="IPR036457">
    <property type="entry name" value="PPM-type-like_dom_sf"/>
</dbReference>
<comment type="caution">
    <text evidence="2">The sequence shown here is derived from an EMBL/GenBank/DDBJ whole genome shotgun (WGS) entry which is preliminary data.</text>
</comment>
<dbReference type="SMART" id="SM00332">
    <property type="entry name" value="PP2Cc"/>
    <property type="match status" value="1"/>
</dbReference>
<gene>
    <name evidence="2" type="ORF">GPZ80_16645</name>
</gene>
<reference evidence="2 3" key="1">
    <citation type="submission" date="2020-06" db="EMBL/GenBank/DDBJ databases">
        <title>Actinokineospora xiongansis sp. nov., isolated from soil of Baiyangdian.</title>
        <authorList>
            <person name="Zhang X."/>
        </authorList>
    </citation>
    <scope>NUCLEOTIDE SEQUENCE [LARGE SCALE GENOMIC DNA]</scope>
    <source>
        <strain evidence="2 3">HBU206404</strain>
    </source>
</reference>
<dbReference type="RefSeq" id="WP_187221263.1">
    <property type="nucleotide sequence ID" value="NZ_JABVED010000008.1"/>
</dbReference>
<dbReference type="InterPro" id="IPR001932">
    <property type="entry name" value="PPM-type_phosphatase-like_dom"/>
</dbReference>
<evidence type="ECO:0000313" key="2">
    <source>
        <dbReference type="EMBL" id="MBC6448801.1"/>
    </source>
</evidence>
<proteinExistence type="predicted"/>
<evidence type="ECO:0000313" key="3">
    <source>
        <dbReference type="Proteomes" id="UP000734823"/>
    </source>
</evidence>
<keyword evidence="3" id="KW-1185">Reference proteome</keyword>
<evidence type="ECO:0000259" key="1">
    <source>
        <dbReference type="PROSITE" id="PS51746"/>
    </source>
</evidence>
<dbReference type="PROSITE" id="PS51746">
    <property type="entry name" value="PPM_2"/>
    <property type="match status" value="1"/>
</dbReference>
<dbReference type="Pfam" id="PF13672">
    <property type="entry name" value="PP2C_2"/>
    <property type="match status" value="1"/>
</dbReference>
<sequence length="288" mass="29365">MTTTTGCVSCGGTVAPDGYCWHCGTGQPGFRARLEITADNGAAGVSDRGLRRGVNADAVALGMVDTWTLGVVCDGVSMSPRAERAAQVAAETGLVALAATLRGGAIPEVALVGAALRAGRAVCALAESVHAAPACTYVAGICGPAGMWAGSVGDSRAYWLPDEGPGMVLTEDDTADDEVLAAWLGADADEPAPRIRSHRPRGPGWLLLCTDGLWRYLPTAESLRATLCGPSGLDNARSLVGYALDAGGHDNVTALLMRAQVGVEPVLPTAVTTMHGRNQSAAMDPGVS</sequence>
<protein>
    <submittedName>
        <fullName evidence="2">Protein phosphatase 2C domain-containing protein</fullName>
    </submittedName>
</protein>
<dbReference type="Gene3D" id="3.60.40.10">
    <property type="entry name" value="PPM-type phosphatase domain"/>
    <property type="match status" value="1"/>
</dbReference>
<feature type="domain" description="PPM-type phosphatase" evidence="1">
    <location>
        <begin position="41"/>
        <end position="259"/>
    </location>
</feature>
<name>A0ABR7L7X7_9PSEU</name>
<accession>A0ABR7L7X7</accession>